<dbReference type="SUPFAM" id="SSF53300">
    <property type="entry name" value="vWA-like"/>
    <property type="match status" value="1"/>
</dbReference>
<evidence type="ECO:0000313" key="1">
    <source>
        <dbReference type="EMBL" id="QHT85664.1"/>
    </source>
</evidence>
<accession>A0A6C0HYK2</accession>
<protein>
    <recommendedName>
        <fullName evidence="2">VWFA domain-containing protein</fullName>
    </recommendedName>
</protein>
<organism evidence="1">
    <name type="scientific">viral metagenome</name>
    <dbReference type="NCBI Taxonomy" id="1070528"/>
    <lineage>
        <taxon>unclassified sequences</taxon>
        <taxon>metagenomes</taxon>
        <taxon>organismal metagenomes</taxon>
    </lineage>
</organism>
<sequence length="627" mass="72861">MSVYQTVTAAKLLSTNAKGADAFYSTGNSAIDVFLYCSKNPNISFDEFCTLYNDFANALQENPEIFLKILNYQRNIKNGNGIKHYYYLGMQIFQNGCKNDNLFKSVIESTYQYSKDLYHFGEAGLKIYANRIILQLLALLQNDSSVKYDPMLFKYLAYEGTLREKELKFIQNELNKENVHYLITVIKNAYNSEFIRPIAKKICDLLYSRLTSDSFDGKLFTNRVMRKFKTIFNSELHLNDYLFVGKHHDGSMFDYKNQDDTIEKIANDIGKTAGIATINICKTIQNWKNSLEKDSFNDCKKILMKGYDKYLENLENKKTKAKVLGVNVEDLAYSYFENNNSIDHVVLESLLNASIEKLQNEWYSNFDDVYTLENFKESFVAILDRSGSMGEHEQIPIKIGCFYLLMMAKIFELKEVIYFENKVTVVSITKEQLNGNILNLLKRVYTHVEGGTYMNKAFRFLEEKKYLDKNVVIFSDGDADPKNGQNPFHAVFNNNKYTYLPTHNYIVMNVNKKKLSFPYLHFHEKVCIINGTSSVVFLIESLIISWKTKAKITPTMILDCCLRRQNIFSQHVLDGLNDVNKYEFSRHVNLDVLYIEWMKSLPKMKNKPVDNGITVYDYDDEDDFEMV</sequence>
<reference evidence="1" key="1">
    <citation type="journal article" date="2020" name="Nature">
        <title>Giant virus diversity and host interactions through global metagenomics.</title>
        <authorList>
            <person name="Schulz F."/>
            <person name="Roux S."/>
            <person name="Paez-Espino D."/>
            <person name="Jungbluth S."/>
            <person name="Walsh D.A."/>
            <person name="Denef V.J."/>
            <person name="McMahon K.D."/>
            <person name="Konstantinidis K.T."/>
            <person name="Eloe-Fadrosh E.A."/>
            <person name="Kyrpides N.C."/>
            <person name="Woyke T."/>
        </authorList>
    </citation>
    <scope>NUCLEOTIDE SEQUENCE</scope>
    <source>
        <strain evidence="1">GVMAG-M-3300023184-182</strain>
    </source>
</reference>
<proteinExistence type="predicted"/>
<dbReference type="AlphaFoldDB" id="A0A6C0HYK2"/>
<dbReference type="Gene3D" id="3.40.50.410">
    <property type="entry name" value="von Willebrand factor, type A domain"/>
    <property type="match status" value="1"/>
</dbReference>
<dbReference type="EMBL" id="MN740043">
    <property type="protein sequence ID" value="QHT85664.1"/>
    <property type="molecule type" value="Genomic_DNA"/>
</dbReference>
<dbReference type="InterPro" id="IPR036465">
    <property type="entry name" value="vWFA_dom_sf"/>
</dbReference>
<evidence type="ECO:0008006" key="2">
    <source>
        <dbReference type="Google" id="ProtNLM"/>
    </source>
</evidence>
<name>A0A6C0HYK2_9ZZZZ</name>